<evidence type="ECO:0000313" key="5">
    <source>
        <dbReference type="Proteomes" id="UP001500831"/>
    </source>
</evidence>
<dbReference type="PANTHER" id="PTHR10638">
    <property type="entry name" value="COPPER AMINE OXIDASE"/>
    <property type="match status" value="1"/>
</dbReference>
<name>A0ABN3W8E2_9ACTN</name>
<comment type="cofactor">
    <cofactor evidence="1">
        <name>Cu cation</name>
        <dbReference type="ChEBI" id="CHEBI:23378"/>
    </cofactor>
    <text evidence="1">Contains 1 topaquinone per subunit.</text>
</comment>
<evidence type="ECO:0000256" key="1">
    <source>
        <dbReference type="RuleBase" id="RU000672"/>
    </source>
</evidence>
<gene>
    <name evidence="4" type="ORF">GCM10010517_71550</name>
</gene>
<dbReference type="RefSeq" id="WP_344980804.1">
    <property type="nucleotide sequence ID" value="NZ_BAAAVI010000082.1"/>
</dbReference>
<dbReference type="InterPro" id="IPR015798">
    <property type="entry name" value="Cu_amine_oxidase_C"/>
</dbReference>
<proteinExistence type="inferred from homology"/>
<evidence type="ECO:0000256" key="2">
    <source>
        <dbReference type="SAM" id="SignalP"/>
    </source>
</evidence>
<accession>A0ABN3W8E2</accession>
<comment type="similarity">
    <text evidence="1">Belongs to the copper/topaquinone oxidase family.</text>
</comment>
<comment type="PTM">
    <text evidence="1">Topaquinone (TPQ) is generated by copper-dependent autoxidation of a specific tyrosyl residue.</text>
</comment>
<dbReference type="SUPFAM" id="SSF49998">
    <property type="entry name" value="Amine oxidase catalytic domain"/>
    <property type="match status" value="1"/>
</dbReference>
<comment type="caution">
    <text evidence="4">The sequence shown here is derived from an EMBL/GenBank/DDBJ whole genome shotgun (WGS) entry which is preliminary data.</text>
</comment>
<keyword evidence="5" id="KW-1185">Reference proteome</keyword>
<keyword evidence="1" id="KW-0479">Metal-binding</keyword>
<keyword evidence="1" id="KW-0801">TPQ</keyword>
<dbReference type="InterPro" id="IPR036460">
    <property type="entry name" value="Cu_amine_oxidase_C_sf"/>
</dbReference>
<protein>
    <recommendedName>
        <fullName evidence="1">Amine oxidase</fullName>
        <ecNumber evidence="1">1.4.3.-</ecNumber>
    </recommendedName>
</protein>
<dbReference type="Gene3D" id="2.70.98.20">
    <property type="entry name" value="Copper amine oxidase, catalytic domain"/>
    <property type="match status" value="1"/>
</dbReference>
<feature type="domain" description="Copper amine oxidase catalytic" evidence="3">
    <location>
        <begin position="77"/>
        <end position="412"/>
    </location>
</feature>
<dbReference type="EMBL" id="BAAAVI010000082">
    <property type="protein sequence ID" value="GAA2905367.1"/>
    <property type="molecule type" value="Genomic_DNA"/>
</dbReference>
<evidence type="ECO:0000313" key="4">
    <source>
        <dbReference type="EMBL" id="GAA2905367.1"/>
    </source>
</evidence>
<keyword evidence="1" id="KW-0560">Oxidoreductase</keyword>
<reference evidence="4 5" key="1">
    <citation type="journal article" date="2019" name="Int. J. Syst. Evol. Microbiol.">
        <title>The Global Catalogue of Microorganisms (GCM) 10K type strain sequencing project: providing services to taxonomists for standard genome sequencing and annotation.</title>
        <authorList>
            <consortium name="The Broad Institute Genomics Platform"/>
            <consortium name="The Broad Institute Genome Sequencing Center for Infectious Disease"/>
            <person name="Wu L."/>
            <person name="Ma J."/>
        </authorList>
    </citation>
    <scope>NUCLEOTIDE SEQUENCE [LARGE SCALE GENOMIC DNA]</scope>
    <source>
        <strain evidence="4 5">JCM 6242</strain>
    </source>
</reference>
<evidence type="ECO:0000259" key="3">
    <source>
        <dbReference type="Pfam" id="PF01179"/>
    </source>
</evidence>
<dbReference type="Proteomes" id="UP001500831">
    <property type="component" value="Unassembled WGS sequence"/>
</dbReference>
<keyword evidence="1" id="KW-0186">Copper</keyword>
<keyword evidence="2" id="KW-0732">Signal</keyword>
<organism evidence="4 5">
    <name type="scientific">Streptosporangium fragile</name>
    <dbReference type="NCBI Taxonomy" id="46186"/>
    <lineage>
        <taxon>Bacteria</taxon>
        <taxon>Bacillati</taxon>
        <taxon>Actinomycetota</taxon>
        <taxon>Actinomycetes</taxon>
        <taxon>Streptosporangiales</taxon>
        <taxon>Streptosporangiaceae</taxon>
        <taxon>Streptosporangium</taxon>
    </lineage>
</organism>
<dbReference type="Pfam" id="PF01179">
    <property type="entry name" value="Cu_amine_oxid"/>
    <property type="match status" value="1"/>
</dbReference>
<sequence length="413" mass="45844">MFLRLAPLALSCAVLTGGLIATYPTGAAGPAYAAPASAAHAPVRQVPGAREATSVTRAPATPCNAPYRIDRTLPNGARWQLCWEMRTVEGLALTKIVYTPRNGRATAVLRSTALAQIHVPYDKGEPRYHDIGALGHAAVPLRAADCPLGERREQFVCVTTRARGHAYLKSVPEEQSISAQGTDLVVFAAFQVGWYTYLAEWAFSDDGAITPRVGATGSLSGFTTTPQYGWPIGVGARSFEASHTHNIFWRLDFDVAGRADDVVEQYDFTGSGTTKRRIKRTTFTREAKAVSEPMRWWRVVDRRVHNTDRHRVSWEINNSDSDRYRGPADEAFTRADVYVTDYRSCERLASVNPSPRCADSVDRYVNGERLTDPVLWVNVGYHHVARDEDADPMPTHWQGFRITPRDVTARNPR</sequence>
<dbReference type="InterPro" id="IPR000269">
    <property type="entry name" value="Cu_amine_oxidase"/>
</dbReference>
<dbReference type="EC" id="1.4.3.-" evidence="1"/>
<feature type="chain" id="PRO_5046099529" description="Amine oxidase" evidence="2">
    <location>
        <begin position="28"/>
        <end position="413"/>
    </location>
</feature>
<feature type="signal peptide" evidence="2">
    <location>
        <begin position="1"/>
        <end position="27"/>
    </location>
</feature>